<protein>
    <recommendedName>
        <fullName evidence="1">DUF2268 domain-containing protein</fullName>
    </recommendedName>
</protein>
<proteinExistence type="predicted"/>
<dbReference type="HOGENOM" id="CLU_078234_0_0_9"/>
<dbReference type="InterPro" id="IPR018728">
    <property type="entry name" value="DUF2268"/>
</dbReference>
<accession>A0A096DCV8</accession>
<name>A0A096DCV8_FLAPL</name>
<comment type="caution">
    <text evidence="2">The sequence shown here is derived from an EMBL/GenBank/DDBJ whole genome shotgun (WGS) entry which is preliminary data.</text>
</comment>
<evidence type="ECO:0000313" key="3">
    <source>
        <dbReference type="Proteomes" id="UP000029585"/>
    </source>
</evidence>
<dbReference type="eggNOG" id="COG5504">
    <property type="taxonomic scope" value="Bacteria"/>
</dbReference>
<dbReference type="AlphaFoldDB" id="A0A096DCV8"/>
<evidence type="ECO:0000259" key="1">
    <source>
        <dbReference type="Pfam" id="PF10026"/>
    </source>
</evidence>
<evidence type="ECO:0000313" key="2">
    <source>
        <dbReference type="EMBL" id="KGF55299.1"/>
    </source>
</evidence>
<sequence>MKLSYVRSDAVYKKIMEAPVEKKNDIYRYELMMPFKGKWDCYQIPMKAATPNGYDIIMASDMLGFISPTKVDQSQKANIESLSSDRLWVSCEQSIQRSLECFLNNGIELPVSEYLFTVLLANAESPYISLNEGYCGDGGIPGYIMAWLIPNEFTLTRLPVALAHEVNHNVRFQFIKWRNSITLGEMMVSEGLAENFATHLYGEDKAGPWVTKTDMQTLNEYIKPIIHDGLNVQGLENLNAYLYGDEMAAMQNFPCVGLPYCAGYACGYHLVKHYLQKTGKSIIEATMLPASEILETVEDFWDE</sequence>
<feature type="domain" description="DUF2268" evidence="1">
    <location>
        <begin position="88"/>
        <end position="295"/>
    </location>
</feature>
<dbReference type="EMBL" id="ADLO01000059">
    <property type="protein sequence ID" value="KGF55299.1"/>
    <property type="molecule type" value="Genomic_DNA"/>
</dbReference>
<dbReference type="RefSeq" id="WP_009258122.1">
    <property type="nucleotide sequence ID" value="NZ_KN174163.1"/>
</dbReference>
<dbReference type="PATRIC" id="fig|742738.3.peg.2087"/>
<organism evidence="2 3">
    <name type="scientific">Flavonifractor plautii 1_3_50AFAA</name>
    <dbReference type="NCBI Taxonomy" id="742738"/>
    <lineage>
        <taxon>Bacteria</taxon>
        <taxon>Bacillati</taxon>
        <taxon>Bacillota</taxon>
        <taxon>Clostridia</taxon>
        <taxon>Eubacteriales</taxon>
        <taxon>Oscillospiraceae</taxon>
        <taxon>Flavonifractor</taxon>
    </lineage>
</organism>
<gene>
    <name evidence="2" type="ORF">HMPREF9460_02034</name>
</gene>
<dbReference type="Proteomes" id="UP000029585">
    <property type="component" value="Unassembled WGS sequence"/>
</dbReference>
<keyword evidence="3" id="KW-1185">Reference proteome</keyword>
<dbReference type="Pfam" id="PF10026">
    <property type="entry name" value="DUF2268"/>
    <property type="match status" value="1"/>
</dbReference>
<reference evidence="2 3" key="1">
    <citation type="submission" date="2011-08" db="EMBL/GenBank/DDBJ databases">
        <title>The Genome Sequence of Clostridium orbiscindens 1_3_50AFAA.</title>
        <authorList>
            <consortium name="The Broad Institute Genome Sequencing Platform"/>
            <person name="Earl A."/>
            <person name="Ward D."/>
            <person name="Feldgarden M."/>
            <person name="Gevers D."/>
            <person name="Daigneault M."/>
            <person name="Strauss J."/>
            <person name="Allen-Vercoe E."/>
            <person name="Young S.K."/>
            <person name="Zeng Q."/>
            <person name="Gargeya S."/>
            <person name="Fitzgerald M."/>
            <person name="Haas B."/>
            <person name="Abouelleil A."/>
            <person name="Alvarado L."/>
            <person name="Arachchi H.M."/>
            <person name="Berlin A."/>
            <person name="Brown A."/>
            <person name="Chapman S.B."/>
            <person name="Chen Z."/>
            <person name="Dunbar C."/>
            <person name="Freedman E."/>
            <person name="Gearin G."/>
            <person name="Gellesch M."/>
            <person name="Goldberg J."/>
            <person name="Griggs A."/>
            <person name="Gujja S."/>
            <person name="Heiman D."/>
            <person name="Howarth C."/>
            <person name="Larson L."/>
            <person name="Lui A."/>
            <person name="MacDonald P.J.P."/>
            <person name="Montmayeur A."/>
            <person name="Murphy C."/>
            <person name="Neiman D."/>
            <person name="Pearson M."/>
            <person name="Priest M."/>
            <person name="Roberts A."/>
            <person name="Saif S."/>
            <person name="Shea T."/>
            <person name="Shenoy N."/>
            <person name="Sisk P."/>
            <person name="Stolte C."/>
            <person name="Sykes S."/>
            <person name="Wortman J."/>
            <person name="Nusbaum C."/>
            <person name="Birren B."/>
        </authorList>
    </citation>
    <scope>NUCLEOTIDE SEQUENCE [LARGE SCALE GENOMIC DNA]</scope>
    <source>
        <strain evidence="2 3">1_3_50AFAA</strain>
    </source>
</reference>